<keyword evidence="3" id="KW-0677">Repeat</keyword>
<feature type="repeat" description="WD" evidence="5">
    <location>
        <begin position="273"/>
        <end position="317"/>
    </location>
</feature>
<dbReference type="SUPFAM" id="SSF50978">
    <property type="entry name" value="WD40 repeat-like"/>
    <property type="match status" value="1"/>
</dbReference>
<dbReference type="Gene3D" id="2.130.10.10">
    <property type="entry name" value="YVTN repeat-like/Quinoprotein amine dehydrogenase"/>
    <property type="match status" value="3"/>
</dbReference>
<evidence type="ECO:0000259" key="7">
    <source>
        <dbReference type="Pfam" id="PF08154"/>
    </source>
</evidence>
<dbReference type="PROSITE" id="PS50082">
    <property type="entry name" value="WD_REPEATS_2"/>
    <property type="match status" value="3"/>
</dbReference>
<evidence type="ECO:0000256" key="5">
    <source>
        <dbReference type="PROSITE-ProRule" id="PRU00221"/>
    </source>
</evidence>
<evidence type="ECO:0000256" key="3">
    <source>
        <dbReference type="ARBA" id="ARBA00022737"/>
    </source>
</evidence>
<gene>
    <name evidence="8" type="ORF">CXG81DRAFT_12072</name>
</gene>
<dbReference type="InterPro" id="IPR001680">
    <property type="entry name" value="WD40_rpt"/>
</dbReference>
<name>A0A4V1IUQ6_9FUNG</name>
<feature type="repeat" description="WD" evidence="5">
    <location>
        <begin position="361"/>
        <end position="405"/>
    </location>
</feature>
<dbReference type="PANTHER" id="PTHR19855:SF11">
    <property type="entry name" value="RIBOSOME BIOGENESIS PROTEIN WDR12"/>
    <property type="match status" value="1"/>
</dbReference>
<dbReference type="EMBL" id="ML014174">
    <property type="protein sequence ID" value="RKP01389.1"/>
    <property type="molecule type" value="Genomic_DNA"/>
</dbReference>
<dbReference type="Proteomes" id="UP000274922">
    <property type="component" value="Unassembled WGS sequence"/>
</dbReference>
<dbReference type="PANTHER" id="PTHR19855">
    <property type="entry name" value="WD40 REPEAT PROTEIN 12, 37"/>
    <property type="match status" value="1"/>
</dbReference>
<keyword evidence="9" id="KW-1185">Reference proteome</keyword>
<dbReference type="STRING" id="1555241.A0A4V1IUQ6"/>
<protein>
    <recommendedName>
        <fullName evidence="7">NLE domain-containing protein</fullName>
    </recommendedName>
</protein>
<dbReference type="Pfam" id="PF08154">
    <property type="entry name" value="NLE"/>
    <property type="match status" value="1"/>
</dbReference>
<keyword evidence="2 5" id="KW-0853">WD repeat</keyword>
<feature type="region of interest" description="Disordered" evidence="6">
    <location>
        <begin position="244"/>
        <end position="270"/>
    </location>
</feature>
<dbReference type="InterPro" id="IPR012972">
    <property type="entry name" value="NLE"/>
</dbReference>
<accession>A0A4V1IUQ6</accession>
<evidence type="ECO:0000256" key="1">
    <source>
        <dbReference type="ARBA" id="ARBA00004604"/>
    </source>
</evidence>
<evidence type="ECO:0000256" key="6">
    <source>
        <dbReference type="SAM" id="MobiDB-lite"/>
    </source>
</evidence>
<dbReference type="GO" id="GO:0005730">
    <property type="term" value="C:nucleolus"/>
    <property type="evidence" value="ECO:0007669"/>
    <property type="project" value="UniProtKB-SubCell"/>
</dbReference>
<proteinExistence type="predicted"/>
<organism evidence="8 9">
    <name type="scientific">Caulochytrium protostelioides</name>
    <dbReference type="NCBI Taxonomy" id="1555241"/>
    <lineage>
        <taxon>Eukaryota</taxon>
        <taxon>Fungi</taxon>
        <taxon>Fungi incertae sedis</taxon>
        <taxon>Chytridiomycota</taxon>
        <taxon>Chytridiomycota incertae sedis</taxon>
        <taxon>Chytridiomycetes</taxon>
        <taxon>Caulochytriales</taxon>
        <taxon>Caulochytriaceae</taxon>
        <taxon>Caulochytrium</taxon>
    </lineage>
</organism>
<dbReference type="InterPro" id="IPR015943">
    <property type="entry name" value="WD40/YVTN_repeat-like_dom_sf"/>
</dbReference>
<dbReference type="InterPro" id="IPR036322">
    <property type="entry name" value="WD40_repeat_dom_sf"/>
</dbReference>
<keyword evidence="4" id="KW-0539">Nucleus</keyword>
<dbReference type="PROSITE" id="PS50294">
    <property type="entry name" value="WD_REPEATS_REGION"/>
    <property type="match status" value="1"/>
</dbReference>
<dbReference type="OrthoDB" id="10251381at2759"/>
<evidence type="ECO:0000313" key="9">
    <source>
        <dbReference type="Proteomes" id="UP000274922"/>
    </source>
</evidence>
<dbReference type="AlphaFoldDB" id="A0A4V1IUQ6"/>
<feature type="domain" description="NLE" evidence="7">
    <location>
        <begin position="20"/>
        <end position="85"/>
    </location>
</feature>
<evidence type="ECO:0000313" key="8">
    <source>
        <dbReference type="EMBL" id="RKP01389.1"/>
    </source>
</evidence>
<feature type="repeat" description="WD" evidence="5">
    <location>
        <begin position="324"/>
        <end position="348"/>
    </location>
</feature>
<dbReference type="Pfam" id="PF00400">
    <property type="entry name" value="WD40"/>
    <property type="match status" value="3"/>
</dbReference>
<comment type="subcellular location">
    <subcellularLocation>
        <location evidence="1">Nucleus</location>
        <location evidence="1">Nucleolus</location>
    </subcellularLocation>
</comment>
<dbReference type="SMART" id="SM00320">
    <property type="entry name" value="WD40"/>
    <property type="match status" value="5"/>
</dbReference>
<evidence type="ECO:0000256" key="4">
    <source>
        <dbReference type="ARBA" id="ARBA00023242"/>
    </source>
</evidence>
<reference evidence="9" key="1">
    <citation type="journal article" date="2018" name="Nat. Microbiol.">
        <title>Leveraging single-cell genomics to expand the fungal tree of life.</title>
        <authorList>
            <person name="Ahrendt S.R."/>
            <person name="Quandt C.A."/>
            <person name="Ciobanu D."/>
            <person name="Clum A."/>
            <person name="Salamov A."/>
            <person name="Andreopoulos B."/>
            <person name="Cheng J.F."/>
            <person name="Woyke T."/>
            <person name="Pelin A."/>
            <person name="Henrissat B."/>
            <person name="Reynolds N.K."/>
            <person name="Benny G.L."/>
            <person name="Smith M.E."/>
            <person name="James T.Y."/>
            <person name="Grigoriev I.V."/>
        </authorList>
    </citation>
    <scope>NUCLEOTIDE SEQUENCE [LARGE SCALE GENOMIC DNA]</scope>
    <source>
        <strain evidence="9">ATCC 52028</strain>
    </source>
</reference>
<dbReference type="InterPro" id="IPR019775">
    <property type="entry name" value="WD40_repeat_CS"/>
</dbReference>
<sequence>MVPDTTPAAPIAPVDDDSQIQVQLISRRPEYAVSAANLLVPLSFKRMSLSSLINHLLERETNPVPFDFVSSESGTLIRTSLKHYLASQNLNAETVLKLEYFPSVLPPTRSEGPQQPDWITAVRAHPHVPLVLTGCANGELAVCRGRSGTVRTAQAEVHASYALSAVAWLDGLTDAHDDRETLDFYSADNGGQCYATATLAHGVTCLAASRALQLLAVSDTRGQIEIFDVSAHDAGCAPVDADADRAAKRSKKSRTAAAAQQQQRRTKLSKMTLAGHSDRVTALAFATLPNGETLLYSAGWDSTIRVWDVATEAVRCTIPMPASVVSMAINPYDGRVATGHTDRQVRVWGRLNDVSAETIVLSGHMSFVSDLAWSPSRGDVHHLASCCYDGVSKLWDTRLKEPLFSLKVPKMEKLLALDWKQGHIYSAGDIGCLHLYPHDVTLA</sequence>
<evidence type="ECO:0000256" key="2">
    <source>
        <dbReference type="ARBA" id="ARBA00022574"/>
    </source>
</evidence>
<dbReference type="PROSITE" id="PS00678">
    <property type="entry name" value="WD_REPEATS_1"/>
    <property type="match status" value="2"/>
</dbReference>